<dbReference type="RefSeq" id="WP_015834532.1">
    <property type="nucleotide sequence ID" value="NC_012962.1"/>
</dbReference>
<organism evidence="3 4">
    <name type="scientific">Photorhabdus asymbiotica</name>
    <dbReference type="NCBI Taxonomy" id="291112"/>
    <lineage>
        <taxon>Bacteria</taxon>
        <taxon>Pseudomonadati</taxon>
        <taxon>Pseudomonadota</taxon>
        <taxon>Gammaproteobacteria</taxon>
        <taxon>Enterobacterales</taxon>
        <taxon>Morganellaceae</taxon>
        <taxon>Photorhabdus</taxon>
    </lineage>
</organism>
<dbReference type="PIRSF" id="PIRSF015578">
    <property type="entry name" value="Myoinos-ppht_syn"/>
    <property type="match status" value="1"/>
</dbReference>
<evidence type="ECO:0000313" key="3">
    <source>
        <dbReference type="EMBL" id="RKS57156.1"/>
    </source>
</evidence>
<evidence type="ECO:0000256" key="1">
    <source>
        <dbReference type="ARBA" id="ARBA00010813"/>
    </source>
</evidence>
<dbReference type="InterPro" id="IPR013021">
    <property type="entry name" value="Myo-inos-1-P_Synthase_GAPDH"/>
</dbReference>
<dbReference type="InterPro" id="IPR036291">
    <property type="entry name" value="NAD(P)-bd_dom_sf"/>
</dbReference>
<keyword evidence="4" id="KW-1185">Reference proteome</keyword>
<name>A0ABX9SLS0_9GAMM</name>
<dbReference type="Gene3D" id="3.40.50.720">
    <property type="entry name" value="NAD(P)-binding Rossmann-like Domain"/>
    <property type="match status" value="1"/>
</dbReference>
<dbReference type="SUPFAM" id="SSF55347">
    <property type="entry name" value="Glyceraldehyde-3-phosphate dehydrogenase-like, C-terminal domain"/>
    <property type="match status" value="1"/>
</dbReference>
<proteinExistence type="inferred from homology"/>
<dbReference type="Pfam" id="PF01658">
    <property type="entry name" value="Inos-1-P_synth"/>
    <property type="match status" value="1"/>
</dbReference>
<dbReference type="InterPro" id="IPR052199">
    <property type="entry name" value="MIPS"/>
</dbReference>
<dbReference type="EMBL" id="RBLJ01000004">
    <property type="protein sequence ID" value="RKS57156.1"/>
    <property type="molecule type" value="Genomic_DNA"/>
</dbReference>
<dbReference type="SUPFAM" id="SSF51735">
    <property type="entry name" value="NAD(P)-binding Rossmann-fold domains"/>
    <property type="match status" value="1"/>
</dbReference>
<feature type="domain" description="Myo-inositol-1-phosphate synthase GAPDH-like" evidence="2">
    <location>
        <begin position="196"/>
        <end position="301"/>
    </location>
</feature>
<dbReference type="PANTHER" id="PTHR43125">
    <property type="entry name" value="INOSITOL-3-PHOSPHATE SYNTHASE"/>
    <property type="match status" value="1"/>
</dbReference>
<comment type="caution">
    <text evidence="3">The sequence shown here is derived from an EMBL/GenBank/DDBJ whole genome shotgun (WGS) entry which is preliminary data.</text>
</comment>
<protein>
    <submittedName>
        <fullName evidence="3">Myo-inositol-1-phosphate synthase</fullName>
    </submittedName>
</protein>
<reference evidence="3 4" key="1">
    <citation type="submission" date="2018-10" db="EMBL/GenBank/DDBJ databases">
        <title>Genomic Encyclopedia of Archaeal and Bacterial Type Strains, Phase II (KMG-II): from individual species to whole genera.</title>
        <authorList>
            <person name="Goeker M."/>
        </authorList>
    </citation>
    <scope>NUCLEOTIDE SEQUENCE [LARGE SCALE GENOMIC DNA]</scope>
    <source>
        <strain evidence="3 4">DSM 15149</strain>
    </source>
</reference>
<accession>A0ABX9SLS0</accession>
<dbReference type="Proteomes" id="UP000280955">
    <property type="component" value="Unassembled WGS sequence"/>
</dbReference>
<gene>
    <name evidence="3" type="ORF">BDD30_3797</name>
</gene>
<comment type="similarity">
    <text evidence="1">Belongs to the myo-inositol 1-phosphate synthase family.</text>
</comment>
<dbReference type="PANTHER" id="PTHR43125:SF1">
    <property type="entry name" value="INOSITOL-3-PHOSPHATE SYNTHASE"/>
    <property type="match status" value="1"/>
</dbReference>
<evidence type="ECO:0000313" key="4">
    <source>
        <dbReference type="Proteomes" id="UP000280955"/>
    </source>
</evidence>
<dbReference type="InterPro" id="IPR002587">
    <property type="entry name" value="Myo-inos-1-P_Synthase"/>
</dbReference>
<sequence>MKSQKKIRVAIAGVGNCASSLVQLVIQSYGKRDKVNGVMNKLIGGYAVEDIEFVAAFDVNKLKIGKDLAEAIVTYPNMTTVYQEVPQMNVKVSQGVFRDGIGENLLGKIEIEPDCKTRTYEDISKVLVESKTEVLINYLPVGSAKDTEAYVKAALDAKCAFVNCNPELVATREEWAKQFEEAGVPLLGDDIKSQLGATMLHRSICQTLVDRGAVITKTYQLNVGGNTDFENMVDRTRSKTKKFTKTDAIRDVLGDNVEINVGPSDHISMLNDRKVAYIRIEGTSCLGMNFSVETRLDVEDSPNSAGVAIDAIRAAGFARDKKIYGAVLEPSAFLFKYPPKKYHENEILNTMEKWLRSELIHEAN</sequence>
<evidence type="ECO:0000259" key="2">
    <source>
        <dbReference type="Pfam" id="PF01658"/>
    </source>
</evidence>
<dbReference type="Gene3D" id="3.30.360.10">
    <property type="entry name" value="Dihydrodipicolinate Reductase, domain 2"/>
    <property type="match status" value="1"/>
</dbReference>